<feature type="transmembrane region" description="Helical" evidence="2">
    <location>
        <begin position="81"/>
        <end position="100"/>
    </location>
</feature>
<proteinExistence type="predicted"/>
<feature type="region of interest" description="Disordered" evidence="1">
    <location>
        <begin position="23"/>
        <end position="53"/>
    </location>
</feature>
<feature type="domain" description="Chalcone isomerase" evidence="3">
    <location>
        <begin position="196"/>
        <end position="432"/>
    </location>
</feature>
<dbReference type="STRING" id="1658172.A0A1B7P6F7"/>
<feature type="region of interest" description="Disordered" evidence="1">
    <location>
        <begin position="108"/>
        <end position="134"/>
    </location>
</feature>
<evidence type="ECO:0000256" key="1">
    <source>
        <dbReference type="SAM" id="MobiDB-lite"/>
    </source>
</evidence>
<evidence type="ECO:0000313" key="5">
    <source>
        <dbReference type="Proteomes" id="UP000091918"/>
    </source>
</evidence>
<dbReference type="InterPro" id="IPR036298">
    <property type="entry name" value="Chalcone_isomerase_sf"/>
</dbReference>
<reference evidence="4 5" key="1">
    <citation type="submission" date="2015-07" db="EMBL/GenBank/DDBJ databases">
        <title>Emmonsia species relationships and genome sequence.</title>
        <authorList>
            <person name="Cuomo C.A."/>
            <person name="Schwartz I.S."/>
            <person name="Kenyon C."/>
            <person name="de Hoog G.S."/>
            <person name="Govender N.P."/>
            <person name="Botha A."/>
            <person name="Moreno L."/>
            <person name="de Vries M."/>
            <person name="Munoz J.F."/>
            <person name="Stielow J.B."/>
        </authorList>
    </citation>
    <scope>NUCLEOTIDE SEQUENCE [LARGE SCALE GENOMIC DNA]</scope>
    <source>
        <strain evidence="4 5">CBS 136260</strain>
    </source>
</reference>
<name>A0A1B7P6F7_9EURO</name>
<feature type="compositionally biased region" description="Basic and acidic residues" evidence="1">
    <location>
        <begin position="124"/>
        <end position="133"/>
    </location>
</feature>
<organism evidence="4 5">
    <name type="scientific">Emergomyces africanus</name>
    <dbReference type="NCBI Taxonomy" id="1955775"/>
    <lineage>
        <taxon>Eukaryota</taxon>
        <taxon>Fungi</taxon>
        <taxon>Dikarya</taxon>
        <taxon>Ascomycota</taxon>
        <taxon>Pezizomycotina</taxon>
        <taxon>Eurotiomycetes</taxon>
        <taxon>Eurotiomycetidae</taxon>
        <taxon>Onygenales</taxon>
        <taxon>Ajellomycetaceae</taxon>
        <taxon>Emergomyces</taxon>
    </lineage>
</organism>
<comment type="caution">
    <text evidence="4">The sequence shown here is derived from an EMBL/GenBank/DDBJ whole genome shotgun (WGS) entry which is preliminary data.</text>
</comment>
<protein>
    <recommendedName>
        <fullName evidence="3">Chalcone isomerase domain-containing protein</fullName>
    </recommendedName>
</protein>
<accession>A0A1B7P6F7</accession>
<evidence type="ECO:0000313" key="4">
    <source>
        <dbReference type="EMBL" id="OAX84578.1"/>
    </source>
</evidence>
<dbReference type="AlphaFoldDB" id="A0A1B7P6F7"/>
<dbReference type="Proteomes" id="UP000091918">
    <property type="component" value="Unassembled WGS sequence"/>
</dbReference>
<dbReference type="PANTHER" id="PTHR47284">
    <property type="entry name" value="FATTY-ACID-BINDING PROTEIN 2"/>
    <property type="match status" value="1"/>
</dbReference>
<dbReference type="Pfam" id="PF16035">
    <property type="entry name" value="Chalcone_2"/>
    <property type="match status" value="1"/>
</dbReference>
<keyword evidence="2" id="KW-0812">Transmembrane</keyword>
<evidence type="ECO:0000259" key="3">
    <source>
        <dbReference type="Pfam" id="PF16035"/>
    </source>
</evidence>
<dbReference type="EMBL" id="LGUA01000065">
    <property type="protein sequence ID" value="OAX84578.1"/>
    <property type="molecule type" value="Genomic_DNA"/>
</dbReference>
<gene>
    <name evidence="4" type="ORF">ACJ72_01056</name>
</gene>
<dbReference type="GO" id="GO:0016872">
    <property type="term" value="F:intramolecular lyase activity"/>
    <property type="evidence" value="ECO:0007669"/>
    <property type="project" value="InterPro"/>
</dbReference>
<dbReference type="PANTHER" id="PTHR47284:SF3">
    <property type="entry name" value="FATTY-ACID-BINDING PROTEIN 2"/>
    <property type="match status" value="1"/>
</dbReference>
<feature type="compositionally biased region" description="Polar residues" evidence="1">
    <location>
        <begin position="23"/>
        <end position="32"/>
    </location>
</feature>
<evidence type="ECO:0000256" key="2">
    <source>
        <dbReference type="SAM" id="Phobius"/>
    </source>
</evidence>
<keyword evidence="2" id="KW-1133">Transmembrane helix</keyword>
<dbReference type="Gene3D" id="3.50.70.10">
    <property type="match status" value="1"/>
</dbReference>
<dbReference type="InterPro" id="IPR016088">
    <property type="entry name" value="Chalcone_isomerase_3-sand"/>
</dbReference>
<sequence length="451" mass="49001">MNVPSSSLRTPFRYSAYQCIRQTQHSSRTPLSHVQHRQHQRQQQRYLSAKAPTPISRFTVNPRRRAGAQDPTNSVQRYKRTIALCAAGIVASGLGMYAIIGTSGLEKNVQNNKRDPSLSPSSDRGYDRGKIIKLEGPPGLAENPTITIIDGIEQVPTGNSTIPAFPKTIRLPSDGSQALSIGGRAGDEFPANTKTEDYTLLGLGIRTVSFLSIQVYVVGLYIANSDIAALQQHLVRRAATPVSASAVNESAVTATSLVPAEREALKEMLLDPEKGQEIWNQILRDTKIRTALRIVPTRNTDFLHLRDGWVRAITAQAQGANARAKEVAAKQGSSIPAGAVVTSEFEDDSFGTALNDFKSLFGGGVRKNVPKGQILYLLRNKMGALETMLHVGGGKPLIWLGAMEDERVSRLLWMGYLAGKKVASEGARKSVVDAVMEIVERPVGTVEQRVA</sequence>
<dbReference type="OrthoDB" id="18193at2759"/>
<dbReference type="InterPro" id="IPR016087">
    <property type="entry name" value="Chalcone_isomerase"/>
</dbReference>
<keyword evidence="2" id="KW-0472">Membrane</keyword>
<dbReference type="SUPFAM" id="SSF54626">
    <property type="entry name" value="Chalcone isomerase"/>
    <property type="match status" value="1"/>
</dbReference>
<keyword evidence="5" id="KW-1185">Reference proteome</keyword>